<feature type="region of interest" description="Disordered" evidence="4">
    <location>
        <begin position="337"/>
        <end position="414"/>
    </location>
</feature>
<feature type="compositionally biased region" description="Acidic residues" evidence="4">
    <location>
        <begin position="405"/>
        <end position="414"/>
    </location>
</feature>
<dbReference type="AlphaFoldDB" id="E4XDU9"/>
<evidence type="ECO:0000256" key="4">
    <source>
        <dbReference type="SAM" id="MobiDB-lite"/>
    </source>
</evidence>
<dbReference type="OrthoDB" id="21449at2759"/>
<feature type="compositionally biased region" description="Acidic residues" evidence="4">
    <location>
        <begin position="572"/>
        <end position="581"/>
    </location>
</feature>
<name>E4XDU9_OIKDI</name>
<dbReference type="Proteomes" id="UP000001307">
    <property type="component" value="Unassembled WGS sequence"/>
</dbReference>
<dbReference type="InterPro" id="IPR018359">
    <property type="entry name" value="Bromodomain_CS"/>
</dbReference>
<organism evidence="7">
    <name type="scientific">Oikopleura dioica</name>
    <name type="common">Tunicate</name>
    <dbReference type="NCBI Taxonomy" id="34765"/>
    <lineage>
        <taxon>Eukaryota</taxon>
        <taxon>Metazoa</taxon>
        <taxon>Chordata</taxon>
        <taxon>Tunicata</taxon>
        <taxon>Appendicularia</taxon>
        <taxon>Copelata</taxon>
        <taxon>Oikopleuridae</taxon>
        <taxon>Oikopleura</taxon>
    </lineage>
</organism>
<dbReference type="GO" id="GO:0000785">
    <property type="term" value="C:chromatin"/>
    <property type="evidence" value="ECO:0007669"/>
    <property type="project" value="TreeGrafter"/>
</dbReference>
<dbReference type="GO" id="GO:0005634">
    <property type="term" value="C:nucleus"/>
    <property type="evidence" value="ECO:0007669"/>
    <property type="project" value="TreeGrafter"/>
</dbReference>
<evidence type="ECO:0000259" key="5">
    <source>
        <dbReference type="PROSITE" id="PS50014"/>
    </source>
</evidence>
<keyword evidence="8" id="KW-1185">Reference proteome</keyword>
<dbReference type="InterPro" id="IPR036427">
    <property type="entry name" value="Bromodomain-like_sf"/>
</dbReference>
<dbReference type="Pfam" id="PF17035">
    <property type="entry name" value="BET"/>
    <property type="match status" value="1"/>
</dbReference>
<dbReference type="InParanoid" id="E4XDU9"/>
<feature type="compositionally biased region" description="Basic and acidic residues" evidence="4">
    <location>
        <begin position="593"/>
        <end position="606"/>
    </location>
</feature>
<feature type="compositionally biased region" description="Basic and acidic residues" evidence="4">
    <location>
        <begin position="684"/>
        <end position="693"/>
    </location>
</feature>
<accession>E4XDU9</accession>
<dbReference type="SUPFAM" id="SSF47370">
    <property type="entry name" value="Bromodomain"/>
    <property type="match status" value="2"/>
</dbReference>
<dbReference type="Gene3D" id="1.20.1270.220">
    <property type="match status" value="1"/>
</dbReference>
<dbReference type="InterPro" id="IPR050935">
    <property type="entry name" value="Bromo_chromatin_reader"/>
</dbReference>
<dbReference type="PRINTS" id="PR00503">
    <property type="entry name" value="BROMODOMAIN"/>
</dbReference>
<keyword evidence="1 3" id="KW-0103">Bromodomain</keyword>
<dbReference type="PROSITE" id="PS50014">
    <property type="entry name" value="BROMODOMAIN_2"/>
    <property type="match status" value="2"/>
</dbReference>
<feature type="region of interest" description="Disordered" evidence="4">
    <location>
        <begin position="545"/>
        <end position="715"/>
    </location>
</feature>
<feature type="region of interest" description="Disordered" evidence="4">
    <location>
        <begin position="141"/>
        <end position="221"/>
    </location>
</feature>
<protein>
    <recommendedName>
        <fullName evidence="9">Bromo domain-containing protein</fullName>
    </recommendedName>
</protein>
<comment type="similarity">
    <text evidence="2">Belongs to the BET family.</text>
</comment>
<evidence type="ECO:0000256" key="2">
    <source>
        <dbReference type="ARBA" id="ARBA00044509"/>
    </source>
</evidence>
<evidence type="ECO:0000256" key="3">
    <source>
        <dbReference type="PROSITE-ProRule" id="PRU00035"/>
    </source>
</evidence>
<feature type="compositionally biased region" description="Polar residues" evidence="4">
    <location>
        <begin position="388"/>
        <end position="398"/>
    </location>
</feature>
<proteinExistence type="inferred from homology"/>
<gene>
    <name evidence="7" type="ORF">GSOID_T00008348001</name>
</gene>
<dbReference type="SMART" id="SM00297">
    <property type="entry name" value="BROMO"/>
    <property type="match status" value="2"/>
</dbReference>
<dbReference type="Gene3D" id="1.20.920.10">
    <property type="entry name" value="Bromodomain-like"/>
    <property type="match status" value="2"/>
</dbReference>
<dbReference type="InterPro" id="IPR001487">
    <property type="entry name" value="Bromodomain"/>
</dbReference>
<dbReference type="Pfam" id="PF00439">
    <property type="entry name" value="Bromodomain"/>
    <property type="match status" value="2"/>
</dbReference>
<evidence type="ECO:0008006" key="9">
    <source>
        <dbReference type="Google" id="ProtNLM"/>
    </source>
</evidence>
<evidence type="ECO:0000256" key="1">
    <source>
        <dbReference type="ARBA" id="ARBA00023117"/>
    </source>
</evidence>
<feature type="compositionally biased region" description="Basic and acidic residues" evidence="4">
    <location>
        <begin position="545"/>
        <end position="555"/>
    </location>
</feature>
<feature type="compositionally biased region" description="Polar residues" evidence="4">
    <location>
        <begin position="641"/>
        <end position="653"/>
    </location>
</feature>
<feature type="compositionally biased region" description="Polar residues" evidence="4">
    <location>
        <begin position="618"/>
        <end position="627"/>
    </location>
</feature>
<feature type="compositionally biased region" description="Basic and acidic residues" evidence="4">
    <location>
        <begin position="156"/>
        <end position="166"/>
    </location>
</feature>
<sequence>MSTEAANGNRPRWTNQLDFIRKEILVKVQKHQHSWPFQKPVDPVALALPDYYEVVKKPMDLSTIKKKFDTYQYNSGAEALSDFEVMFSNCYLYNKPTDDVTLMCQAVESAFKDLVKRMNSDPTLRSELEVNLEINITLPTKVKKSKPGKKQRPPAAKKEPAEKAEASEEVTSRLGSSNSSSNSRENFHKRRGVKRPSGTPVDTDGSICSEPENKKPKKRRRWLSGAKGAIDALFAPEYQSVSYLFYEPVDYKKLKLPDYPKIITHPMDMGTVRQKLVDGKYSDPMEVQKDMELMFHNCYRYNPPSNSVVKAAKKLDTIFHKIWNIYLRTLESHGEEEVEAHSNQKPEVKSEAESVESGSEGDNEEEEEEDKDEEDDDEEVFDQENENSNAASEVSKSPKTAEERTSEDDLDNELDYINDRLAEILSEVASLTEKQPPQIILPKQRNPSAKKTSKYQRQESASKSIKEESFVEAENPEEKEKMTYDEKRKLSLNINRLPKEKLRKVVTIIQKHEPNLKDTKPDEIEIDFETLRPVTLRALETFVKRVLRESRDSRPSKSSSDSSSSESGSDSSDSETSETEQEEQKKKSLSPELEIKTKVEPERERLTPPPSSPTSVLQTNGHGSTSPEAVKESTPEDSDANKLSVNDDSQRLPTTKLEVESSPPQQKIDDAQFVKPINNNTTEKSTRPVKTPDNRIGGAWSFGSPADPSPEKKLAVSDDNRTLNEFKLLADQKKRREEILKKDVTDVKASPPTIMCFQAFSGNLPSACLRLPFLDYPKKMMKSKSAREMKRERLLNEVDKRLFRSSTSTMLVIL</sequence>
<dbReference type="InterPro" id="IPR027353">
    <property type="entry name" value="NET_dom"/>
</dbReference>
<feature type="domain" description="Bromo" evidence="5">
    <location>
        <begin position="29"/>
        <end position="101"/>
    </location>
</feature>
<evidence type="ECO:0000313" key="8">
    <source>
        <dbReference type="Proteomes" id="UP000001307"/>
    </source>
</evidence>
<feature type="compositionally biased region" description="Acidic residues" evidence="4">
    <location>
        <begin position="359"/>
        <end position="385"/>
    </location>
</feature>
<dbReference type="FunFam" id="1.20.1270.220:FF:000001">
    <property type="entry name" value="bromodomain-containing protein 2 isoform X1"/>
    <property type="match status" value="1"/>
</dbReference>
<dbReference type="PANTHER" id="PTHR22880">
    <property type="entry name" value="FALZ-RELATED BROMODOMAIN-CONTAINING PROTEINS"/>
    <property type="match status" value="1"/>
</dbReference>
<evidence type="ECO:0000313" key="7">
    <source>
        <dbReference type="EMBL" id="CBY19338.1"/>
    </source>
</evidence>
<reference evidence="7" key="1">
    <citation type="journal article" date="2010" name="Science">
        <title>Plasticity of animal genome architecture unmasked by rapid evolution of a pelagic tunicate.</title>
        <authorList>
            <person name="Denoeud F."/>
            <person name="Henriet S."/>
            <person name="Mungpakdee S."/>
            <person name="Aury J.M."/>
            <person name="Da Silva C."/>
            <person name="Brinkmann H."/>
            <person name="Mikhaleva J."/>
            <person name="Olsen L.C."/>
            <person name="Jubin C."/>
            <person name="Canestro C."/>
            <person name="Bouquet J.M."/>
            <person name="Danks G."/>
            <person name="Poulain J."/>
            <person name="Campsteijn C."/>
            <person name="Adamski M."/>
            <person name="Cross I."/>
            <person name="Yadetie F."/>
            <person name="Muffato M."/>
            <person name="Louis A."/>
            <person name="Butcher S."/>
            <person name="Tsagkogeorga G."/>
            <person name="Konrad A."/>
            <person name="Singh S."/>
            <person name="Jensen M.F."/>
            <person name="Cong E.H."/>
            <person name="Eikeseth-Otteraa H."/>
            <person name="Noel B."/>
            <person name="Anthouard V."/>
            <person name="Porcel B.M."/>
            <person name="Kachouri-Lafond R."/>
            <person name="Nishino A."/>
            <person name="Ugolini M."/>
            <person name="Chourrout P."/>
            <person name="Nishida H."/>
            <person name="Aasland R."/>
            <person name="Huzurbazar S."/>
            <person name="Westhof E."/>
            <person name="Delsuc F."/>
            <person name="Lehrach H."/>
            <person name="Reinhardt R."/>
            <person name="Weissenbach J."/>
            <person name="Roy S.W."/>
            <person name="Artiguenave F."/>
            <person name="Postlethwait J.H."/>
            <person name="Manak J.R."/>
            <person name="Thompson E.M."/>
            <person name="Jaillon O."/>
            <person name="Du Pasquier L."/>
            <person name="Boudinot P."/>
            <person name="Liberles D.A."/>
            <person name="Volff J.N."/>
            <person name="Philippe H."/>
            <person name="Lenhard B."/>
            <person name="Roest Crollius H."/>
            <person name="Wincker P."/>
            <person name="Chourrout D."/>
        </authorList>
    </citation>
    <scope>NUCLEOTIDE SEQUENCE [LARGE SCALE GENOMIC DNA]</scope>
</reference>
<dbReference type="GO" id="GO:0006338">
    <property type="term" value="P:chromatin remodeling"/>
    <property type="evidence" value="ECO:0007669"/>
    <property type="project" value="TreeGrafter"/>
</dbReference>
<feature type="domain" description="NET" evidence="6">
    <location>
        <begin position="472"/>
        <end position="554"/>
    </location>
</feature>
<dbReference type="PROSITE" id="PS51525">
    <property type="entry name" value="NET"/>
    <property type="match status" value="1"/>
</dbReference>
<feature type="region of interest" description="Disordered" evidence="4">
    <location>
        <begin position="428"/>
        <end position="482"/>
    </location>
</feature>
<dbReference type="PANTHER" id="PTHR22880:SF225">
    <property type="entry name" value="BROMODOMAIN-CONTAINING PROTEIN BET-1-RELATED"/>
    <property type="match status" value="1"/>
</dbReference>
<dbReference type="InterPro" id="IPR038336">
    <property type="entry name" value="NET_sf"/>
</dbReference>
<dbReference type="PROSITE" id="PS00633">
    <property type="entry name" value="BROMODOMAIN_1"/>
    <property type="match status" value="1"/>
</dbReference>
<feature type="domain" description="Bromo" evidence="5">
    <location>
        <begin position="237"/>
        <end position="309"/>
    </location>
</feature>
<feature type="compositionally biased region" description="Basic residues" evidence="4">
    <location>
        <begin position="141"/>
        <end position="152"/>
    </location>
</feature>
<evidence type="ECO:0000259" key="6">
    <source>
        <dbReference type="PROSITE" id="PS51525"/>
    </source>
</evidence>
<feature type="compositionally biased region" description="Basic and acidic residues" evidence="4">
    <location>
        <begin position="337"/>
        <end position="352"/>
    </location>
</feature>
<dbReference type="GO" id="GO:0006355">
    <property type="term" value="P:regulation of DNA-templated transcription"/>
    <property type="evidence" value="ECO:0007669"/>
    <property type="project" value="TreeGrafter"/>
</dbReference>
<dbReference type="EMBL" id="FN653040">
    <property type="protein sequence ID" value="CBY19338.1"/>
    <property type="molecule type" value="Genomic_DNA"/>
</dbReference>
<feature type="compositionally biased region" description="Low complexity" evidence="4">
    <location>
        <begin position="556"/>
        <end position="571"/>
    </location>
</feature>